<dbReference type="GO" id="GO:0030420">
    <property type="term" value="P:establishment of competence for transformation"/>
    <property type="evidence" value="ECO:0007669"/>
    <property type="project" value="InterPro"/>
</dbReference>
<feature type="transmembrane region" description="Helical" evidence="6">
    <location>
        <begin position="45"/>
        <end position="66"/>
    </location>
</feature>
<dbReference type="InterPro" id="IPR036866">
    <property type="entry name" value="RibonucZ/Hydroxyglut_hydro"/>
</dbReference>
<feature type="transmembrane region" description="Helical" evidence="6">
    <location>
        <begin position="233"/>
        <end position="262"/>
    </location>
</feature>
<sequence>MDWRHGFAFAAGALIAVLSPALPPPWLLGVLGAFSLLAAIRFRPARMPAALVLGGCWFLVHAHFLLAESWPADRAGSELPVSGRIAGLPERQGDRLRFMLVPDGAAADELPGRIQVTWYRPREYLRPGQRWRFDLRLDPPAGRLNPGAFDLTRHLLSLGVGATASVQGGAERLATAGWRGAVDRKRQYLAERLQAETTDLDNAALLRALGLADRTAISPELRELLQRTGTAHLLAISGLHIGMVAGLAGFLGGWLLSPLLLFNASLDRRRLAVVAGLAAGLGYAWLAGFTLPTVRALIMLAVAGTALSLRRGVQPAHALLLALLAVLLLDPMAPLATGFWLSFSAVAVLVWAFAWRPSRVGQGWLRGLVLTQLVIGIGLLPLNIGVFQQWIPGALPANLIAIPLVGFWILPLLLATLLTMMLGLPSDWLIAALEPGLQLLLSLLEWLNAQAWTNRHVAGAGLFAVILAVVGALWLMAPPGWPARWLGAFLLLPLVLPADRKPDASVLELTMFDVGDGQAVLLESDGQRVLFDTGPGDGEGRDAISRLLPGAGSSRFGHFLDGVVVARGHRGHAGGLATAAGWSHPLRVRVAPGLGGSDCRQGEVWPLGRYRLRFLHPSPALPDLGDNSSCVLLIDGPGGRALLTGGIDHRVENRLLVDYPRINADLLVLSAGGHRRAASAPFLDRLSPQLALASVDRHDRFGRPHQEIVERLERRGTALLTTGRCGALQVRMAPDQPPRVRTERGRRRQFWHDSYGCP</sequence>
<dbReference type="Proteomes" id="UP000484885">
    <property type="component" value="Unassembled WGS sequence"/>
</dbReference>
<dbReference type="AlphaFoldDB" id="A0A845UVN4"/>
<dbReference type="PANTHER" id="PTHR30619">
    <property type="entry name" value="DNA INTERNALIZATION/COMPETENCE PROTEIN COMEC/REC2"/>
    <property type="match status" value="1"/>
</dbReference>
<dbReference type="SUPFAM" id="SSF56281">
    <property type="entry name" value="Metallo-hydrolase/oxidoreductase"/>
    <property type="match status" value="1"/>
</dbReference>
<dbReference type="InterPro" id="IPR052159">
    <property type="entry name" value="Competence_DNA_uptake"/>
</dbReference>
<dbReference type="Pfam" id="PF03772">
    <property type="entry name" value="Competence"/>
    <property type="match status" value="1"/>
</dbReference>
<evidence type="ECO:0000259" key="8">
    <source>
        <dbReference type="Pfam" id="PF13567"/>
    </source>
</evidence>
<evidence type="ECO:0000256" key="4">
    <source>
        <dbReference type="ARBA" id="ARBA00022989"/>
    </source>
</evidence>
<keyword evidence="10" id="KW-1185">Reference proteome</keyword>
<dbReference type="Pfam" id="PF13567">
    <property type="entry name" value="DUF4131"/>
    <property type="match status" value="1"/>
</dbReference>
<proteinExistence type="predicted"/>
<evidence type="ECO:0000256" key="5">
    <source>
        <dbReference type="ARBA" id="ARBA00023136"/>
    </source>
</evidence>
<feature type="domain" description="DUF4131" evidence="8">
    <location>
        <begin position="21"/>
        <end position="169"/>
    </location>
</feature>
<evidence type="ECO:0000256" key="2">
    <source>
        <dbReference type="ARBA" id="ARBA00022475"/>
    </source>
</evidence>
<keyword evidence="3 6" id="KW-0812">Transmembrane</keyword>
<feature type="transmembrane region" description="Helical" evidence="6">
    <location>
        <begin position="459"/>
        <end position="477"/>
    </location>
</feature>
<dbReference type="EMBL" id="JAAGSC010000031">
    <property type="protein sequence ID" value="NDY94648.1"/>
    <property type="molecule type" value="Genomic_DNA"/>
</dbReference>
<dbReference type="GO" id="GO:0005886">
    <property type="term" value="C:plasma membrane"/>
    <property type="evidence" value="ECO:0007669"/>
    <property type="project" value="UniProtKB-SubCell"/>
</dbReference>
<dbReference type="NCBIfam" id="TIGR00361">
    <property type="entry name" value="ComEC_Rec2"/>
    <property type="match status" value="1"/>
</dbReference>
<comment type="subcellular location">
    <subcellularLocation>
        <location evidence="1">Cell membrane</location>
        <topology evidence="1">Multi-pass membrane protein</topology>
    </subcellularLocation>
</comment>
<feature type="domain" description="ComEC/Rec2-related protein" evidence="7">
    <location>
        <begin position="210"/>
        <end position="478"/>
    </location>
</feature>
<organism evidence="9 10">
    <name type="scientific">Wenzhouxiangella limi</name>
    <dbReference type="NCBI Taxonomy" id="2707351"/>
    <lineage>
        <taxon>Bacteria</taxon>
        <taxon>Pseudomonadati</taxon>
        <taxon>Pseudomonadota</taxon>
        <taxon>Gammaproteobacteria</taxon>
        <taxon>Chromatiales</taxon>
        <taxon>Wenzhouxiangellaceae</taxon>
        <taxon>Wenzhouxiangella</taxon>
    </lineage>
</organism>
<feature type="transmembrane region" description="Helical" evidence="6">
    <location>
        <begin position="364"/>
        <end position="387"/>
    </location>
</feature>
<keyword evidence="4 6" id="KW-1133">Transmembrane helix</keyword>
<dbReference type="PANTHER" id="PTHR30619:SF1">
    <property type="entry name" value="RECOMBINATION PROTEIN 2"/>
    <property type="match status" value="1"/>
</dbReference>
<dbReference type="InterPro" id="IPR004477">
    <property type="entry name" value="ComEC_N"/>
</dbReference>
<evidence type="ECO:0000256" key="1">
    <source>
        <dbReference type="ARBA" id="ARBA00004651"/>
    </source>
</evidence>
<name>A0A845UVN4_9GAMM</name>
<dbReference type="InterPro" id="IPR004797">
    <property type="entry name" value="Competence_ComEC/Rec2"/>
</dbReference>
<protein>
    <submittedName>
        <fullName evidence="9">DNA internalization-related competence protein ComEC/Rec2</fullName>
    </submittedName>
</protein>
<keyword evidence="5 6" id="KW-0472">Membrane</keyword>
<gene>
    <name evidence="9" type="ORF">G3I74_02755</name>
</gene>
<keyword evidence="2" id="KW-1003">Cell membrane</keyword>
<dbReference type="Gene3D" id="3.60.15.10">
    <property type="entry name" value="Ribonuclease Z/Hydroxyacylglutathione hydrolase-like"/>
    <property type="match status" value="1"/>
</dbReference>
<feature type="transmembrane region" description="Helical" evidence="6">
    <location>
        <begin position="319"/>
        <end position="352"/>
    </location>
</feature>
<evidence type="ECO:0000313" key="9">
    <source>
        <dbReference type="EMBL" id="NDY94648.1"/>
    </source>
</evidence>
<dbReference type="NCBIfam" id="TIGR00360">
    <property type="entry name" value="ComEC_N-term"/>
    <property type="match status" value="1"/>
</dbReference>
<accession>A0A845UVN4</accession>
<reference evidence="9 10" key="1">
    <citation type="submission" date="2020-02" db="EMBL/GenBank/DDBJ databases">
        <authorList>
            <person name="Zhang X.-Y."/>
        </authorList>
    </citation>
    <scope>NUCLEOTIDE SEQUENCE [LARGE SCALE GENOMIC DNA]</scope>
    <source>
        <strain evidence="9 10">C33</strain>
    </source>
</reference>
<evidence type="ECO:0000313" key="10">
    <source>
        <dbReference type="Proteomes" id="UP000484885"/>
    </source>
</evidence>
<comment type="caution">
    <text evidence="9">The sequence shown here is derived from an EMBL/GenBank/DDBJ whole genome shotgun (WGS) entry which is preliminary data.</text>
</comment>
<dbReference type="InterPro" id="IPR025405">
    <property type="entry name" value="DUF4131"/>
</dbReference>
<evidence type="ECO:0000256" key="6">
    <source>
        <dbReference type="SAM" id="Phobius"/>
    </source>
</evidence>
<feature type="transmembrane region" description="Helical" evidence="6">
    <location>
        <begin position="282"/>
        <end position="307"/>
    </location>
</feature>
<feature type="transmembrane region" description="Helical" evidence="6">
    <location>
        <begin position="399"/>
        <end position="422"/>
    </location>
</feature>
<evidence type="ECO:0000259" key="7">
    <source>
        <dbReference type="Pfam" id="PF03772"/>
    </source>
</evidence>
<evidence type="ECO:0000256" key="3">
    <source>
        <dbReference type="ARBA" id="ARBA00022692"/>
    </source>
</evidence>
<dbReference type="RefSeq" id="WP_164210043.1">
    <property type="nucleotide sequence ID" value="NZ_JAAGSC010000031.1"/>
</dbReference>